<dbReference type="Pfam" id="PF07727">
    <property type="entry name" value="RVT_2"/>
    <property type="match status" value="1"/>
</dbReference>
<organism evidence="3">
    <name type="scientific">Oryza brachyantha</name>
    <name type="common">malo sina</name>
    <dbReference type="NCBI Taxonomy" id="4533"/>
    <lineage>
        <taxon>Eukaryota</taxon>
        <taxon>Viridiplantae</taxon>
        <taxon>Streptophyta</taxon>
        <taxon>Embryophyta</taxon>
        <taxon>Tracheophyta</taxon>
        <taxon>Spermatophyta</taxon>
        <taxon>Magnoliopsida</taxon>
        <taxon>Liliopsida</taxon>
        <taxon>Poales</taxon>
        <taxon>Poaceae</taxon>
        <taxon>BOP clade</taxon>
        <taxon>Oryzoideae</taxon>
        <taxon>Oryzeae</taxon>
        <taxon>Oryzinae</taxon>
        <taxon>Oryza</taxon>
    </lineage>
</organism>
<dbReference type="InterPro" id="IPR013103">
    <property type="entry name" value="RVT_2"/>
</dbReference>
<dbReference type="Gramene" id="OB12G17630.1">
    <property type="protein sequence ID" value="OB12G17630.1"/>
    <property type="gene ID" value="OB12G17630"/>
</dbReference>
<feature type="domain" description="Reverse transcriptase Ty1/copia-type" evidence="2">
    <location>
        <begin position="63"/>
        <end position="131"/>
    </location>
</feature>
<name>J3NCQ5_ORYBR</name>
<dbReference type="Proteomes" id="UP000006038">
    <property type="component" value="Chromosome 12"/>
</dbReference>
<feature type="compositionally biased region" description="Polar residues" evidence="1">
    <location>
        <begin position="219"/>
        <end position="234"/>
    </location>
</feature>
<dbReference type="EnsemblPlants" id="OB12G17630.1">
    <property type="protein sequence ID" value="OB12G17630.1"/>
    <property type="gene ID" value="OB12G17630"/>
</dbReference>
<evidence type="ECO:0000313" key="3">
    <source>
        <dbReference type="EnsemblPlants" id="OB12G17630.1"/>
    </source>
</evidence>
<evidence type="ECO:0000259" key="2">
    <source>
        <dbReference type="Pfam" id="PF07727"/>
    </source>
</evidence>
<protein>
    <recommendedName>
        <fullName evidence="2">Reverse transcriptase Ty1/copia-type domain-containing protein</fullName>
    </recommendedName>
</protein>
<keyword evidence="4" id="KW-1185">Reference proteome</keyword>
<dbReference type="eggNOG" id="ENOG502SYW8">
    <property type="taxonomic scope" value="Eukaryota"/>
</dbReference>
<accession>J3NCQ5</accession>
<evidence type="ECO:0000256" key="1">
    <source>
        <dbReference type="SAM" id="MobiDB-lite"/>
    </source>
</evidence>
<reference evidence="3" key="2">
    <citation type="submission" date="2013-04" db="UniProtKB">
        <authorList>
            <consortium name="EnsemblPlants"/>
        </authorList>
    </citation>
    <scope>IDENTIFICATION</scope>
</reference>
<evidence type="ECO:0000313" key="4">
    <source>
        <dbReference type="Proteomes" id="UP000006038"/>
    </source>
</evidence>
<reference evidence="3" key="1">
    <citation type="journal article" date="2013" name="Nat. Commun.">
        <title>Whole-genome sequencing of Oryza brachyantha reveals mechanisms underlying Oryza genome evolution.</title>
        <authorList>
            <person name="Chen J."/>
            <person name="Huang Q."/>
            <person name="Gao D."/>
            <person name="Wang J."/>
            <person name="Lang Y."/>
            <person name="Liu T."/>
            <person name="Li B."/>
            <person name="Bai Z."/>
            <person name="Luis Goicoechea J."/>
            <person name="Liang C."/>
            <person name="Chen C."/>
            <person name="Zhang W."/>
            <person name="Sun S."/>
            <person name="Liao Y."/>
            <person name="Zhang X."/>
            <person name="Yang L."/>
            <person name="Song C."/>
            <person name="Wang M."/>
            <person name="Shi J."/>
            <person name="Liu G."/>
            <person name="Liu J."/>
            <person name="Zhou H."/>
            <person name="Zhou W."/>
            <person name="Yu Q."/>
            <person name="An N."/>
            <person name="Chen Y."/>
            <person name="Cai Q."/>
            <person name="Wang B."/>
            <person name="Liu B."/>
            <person name="Min J."/>
            <person name="Huang Y."/>
            <person name="Wu H."/>
            <person name="Li Z."/>
            <person name="Zhang Y."/>
            <person name="Yin Y."/>
            <person name="Song W."/>
            <person name="Jiang J."/>
            <person name="Jackson S.A."/>
            <person name="Wing R.A."/>
            <person name="Wang J."/>
            <person name="Chen M."/>
        </authorList>
    </citation>
    <scope>NUCLEOTIDE SEQUENCE [LARGE SCALE GENOMIC DNA]</scope>
    <source>
        <strain evidence="3">cv. IRGC 101232</strain>
    </source>
</reference>
<sequence>MGRYLLLVAEAYLVEAPISKVYLVAGQGSKAKLNLRSNVKEAKRGNGSREIPLSGAPQRRVGSKDPNFSEEFSRIMTKRFEMSMMGELKFFLGLQVKQLKDDTFISQTKYLKDVLKKFDMDGAKPIKTPMLINGHLDINGKKVDVKSGQGLGLAENPDWTIRPQPGLSGSCQVLGPCIPLALSYTQIFIPSLIPCLCKIIMTRGSSNVPEKTRKKRQDPVSTSTESDGDNSPSVQYPRGRIGQKKIDEVSPSRRRGKRTANRGCPSGGIRIEEPSSCPRPIGSARQPCDAQRPNHEVAVGAICLFTKLVLTAAIGHETPKKTVDYLKNMARARTDRGRAPEQ</sequence>
<dbReference type="AlphaFoldDB" id="J3NCQ5"/>
<proteinExistence type="predicted"/>
<feature type="region of interest" description="Disordered" evidence="1">
    <location>
        <begin position="206"/>
        <end position="279"/>
    </location>
</feature>
<feature type="region of interest" description="Disordered" evidence="1">
    <location>
        <begin position="41"/>
        <end position="66"/>
    </location>
</feature>
<dbReference type="HOGENOM" id="CLU_812277_0_0_1"/>